<protein>
    <recommendedName>
        <fullName evidence="1">YcgL domain-containing protein CWE14_07245</fullName>
    </recommendedName>
</protein>
<dbReference type="InterPro" id="IPR027354">
    <property type="entry name" value="YcgL_dom"/>
</dbReference>
<dbReference type="AlphaFoldDB" id="A0A432WGZ6"/>
<comment type="caution">
    <text evidence="3">The sequence shown here is derived from an EMBL/GenBank/DDBJ whole genome shotgun (WGS) entry which is preliminary data.</text>
</comment>
<dbReference type="PANTHER" id="PTHR38109">
    <property type="entry name" value="PROTEIN YCGL"/>
    <property type="match status" value="1"/>
</dbReference>
<dbReference type="SUPFAM" id="SSF160191">
    <property type="entry name" value="YcgL-like"/>
    <property type="match status" value="1"/>
</dbReference>
<dbReference type="Pfam" id="PF05166">
    <property type="entry name" value="YcgL"/>
    <property type="match status" value="1"/>
</dbReference>
<name>A0A432WGZ6_9GAMM</name>
<proteinExistence type="inferred from homology"/>
<sequence length="91" mass="10525">MFCIVLRSHKKADTYLYIAKDASFEELPETLQQLFTPHTHVMTLLLQGERKIARLSASKLKQHIEAEGFYLQLPATTEDWLKEHTAQNPVD</sequence>
<dbReference type="PROSITE" id="PS51648">
    <property type="entry name" value="YCGL"/>
    <property type="match status" value="1"/>
</dbReference>
<feature type="domain" description="YcgL" evidence="2">
    <location>
        <begin position="1"/>
        <end position="85"/>
    </location>
</feature>
<keyword evidence="4" id="KW-1185">Reference proteome</keyword>
<dbReference type="Gene3D" id="3.10.510.20">
    <property type="entry name" value="YcgL domain"/>
    <property type="match status" value="1"/>
</dbReference>
<dbReference type="PANTHER" id="PTHR38109:SF1">
    <property type="entry name" value="PROTEIN YCGL"/>
    <property type="match status" value="1"/>
</dbReference>
<evidence type="ECO:0000313" key="3">
    <source>
        <dbReference type="EMBL" id="RUO33033.1"/>
    </source>
</evidence>
<accession>A0A432WGZ6</accession>
<dbReference type="Proteomes" id="UP000287823">
    <property type="component" value="Unassembled WGS sequence"/>
</dbReference>
<reference evidence="3 4" key="1">
    <citation type="journal article" date="2011" name="Front. Microbiol.">
        <title>Genomic signatures of strain selection and enhancement in Bacillus atrophaeus var. globigii, a historical biowarfare simulant.</title>
        <authorList>
            <person name="Gibbons H.S."/>
            <person name="Broomall S.M."/>
            <person name="McNew L.A."/>
            <person name="Daligault H."/>
            <person name="Chapman C."/>
            <person name="Bruce D."/>
            <person name="Karavis M."/>
            <person name="Krepps M."/>
            <person name="McGregor P.A."/>
            <person name="Hong C."/>
            <person name="Park K.H."/>
            <person name="Akmal A."/>
            <person name="Feldman A."/>
            <person name="Lin J.S."/>
            <person name="Chang W.E."/>
            <person name="Higgs B.W."/>
            <person name="Demirev P."/>
            <person name="Lindquist J."/>
            <person name="Liem A."/>
            <person name="Fochler E."/>
            <person name="Read T.D."/>
            <person name="Tapia R."/>
            <person name="Johnson S."/>
            <person name="Bishop-Lilly K.A."/>
            <person name="Detter C."/>
            <person name="Han C."/>
            <person name="Sozhamannan S."/>
            <person name="Rosenzweig C.N."/>
            <person name="Skowronski E.W."/>
        </authorList>
    </citation>
    <scope>NUCLEOTIDE SEQUENCE [LARGE SCALE GENOMIC DNA]</scope>
    <source>
        <strain evidence="3 4">Y4G10-17</strain>
    </source>
</reference>
<organism evidence="3 4">
    <name type="scientific">Aliidiomarina soli</name>
    <dbReference type="NCBI Taxonomy" id="1928574"/>
    <lineage>
        <taxon>Bacteria</taxon>
        <taxon>Pseudomonadati</taxon>
        <taxon>Pseudomonadota</taxon>
        <taxon>Gammaproteobacteria</taxon>
        <taxon>Alteromonadales</taxon>
        <taxon>Idiomarinaceae</taxon>
        <taxon>Aliidiomarina</taxon>
    </lineage>
</organism>
<evidence type="ECO:0000256" key="1">
    <source>
        <dbReference type="HAMAP-Rule" id="MF_01866"/>
    </source>
</evidence>
<dbReference type="EMBL" id="PIPO01000003">
    <property type="protein sequence ID" value="RUO33033.1"/>
    <property type="molecule type" value="Genomic_DNA"/>
</dbReference>
<gene>
    <name evidence="3" type="ORF">CWE14_07245</name>
</gene>
<dbReference type="HAMAP" id="MF_01866">
    <property type="entry name" value="UPF0745"/>
    <property type="match status" value="1"/>
</dbReference>
<dbReference type="InterPro" id="IPR038068">
    <property type="entry name" value="YcgL-like_sf"/>
</dbReference>
<evidence type="ECO:0000313" key="4">
    <source>
        <dbReference type="Proteomes" id="UP000287823"/>
    </source>
</evidence>
<dbReference type="RefSeq" id="WP_126798773.1">
    <property type="nucleotide sequence ID" value="NZ_PIPO01000003.1"/>
</dbReference>
<evidence type="ECO:0000259" key="2">
    <source>
        <dbReference type="PROSITE" id="PS51648"/>
    </source>
</evidence>